<keyword evidence="4" id="KW-0547">Nucleotide-binding</keyword>
<dbReference type="GO" id="GO:0005886">
    <property type="term" value="C:plasma membrane"/>
    <property type="evidence" value="ECO:0007669"/>
    <property type="project" value="TreeGrafter"/>
</dbReference>
<dbReference type="InterPro" id="IPR009030">
    <property type="entry name" value="Growth_fac_rcpt_cys_sf"/>
</dbReference>
<proteinExistence type="predicted"/>
<evidence type="ECO:0000256" key="8">
    <source>
        <dbReference type="ARBA" id="ARBA00023170"/>
    </source>
</evidence>
<evidence type="ECO:0000256" key="6">
    <source>
        <dbReference type="ARBA" id="ARBA00022989"/>
    </source>
</evidence>
<evidence type="ECO:0000256" key="1">
    <source>
        <dbReference type="ARBA" id="ARBA00004167"/>
    </source>
</evidence>
<keyword evidence="8" id="KW-0675">Receptor</keyword>
<dbReference type="GO" id="GO:0005524">
    <property type="term" value="F:ATP binding"/>
    <property type="evidence" value="ECO:0007669"/>
    <property type="project" value="UniProtKB-KW"/>
</dbReference>
<comment type="subcellular location">
    <subcellularLocation>
        <location evidence="1">Membrane</location>
        <topology evidence="1">Single-pass membrane protein</topology>
    </subcellularLocation>
</comment>
<dbReference type="InterPro" id="IPR011641">
    <property type="entry name" value="Tyr-kin_ephrin_A/B_rcpt-like"/>
</dbReference>
<comment type="caution">
    <text evidence="10">The sequence shown here is derived from an EMBL/GenBank/DDBJ whole genome shotgun (WGS) entry which is preliminary data.</text>
</comment>
<dbReference type="Gene3D" id="2.10.50.10">
    <property type="entry name" value="Tumor Necrosis Factor Receptor, subunit A, domain 2"/>
    <property type="match status" value="1"/>
</dbReference>
<keyword evidence="3" id="KW-0677">Repeat</keyword>
<reference evidence="10 11" key="1">
    <citation type="journal article" date="2018" name="Biotechnol. Adv.">
        <title>Improved genomic resources and new bioinformatic workflow for the carcinogenic parasite Clonorchis sinensis: Biotechnological implications.</title>
        <authorList>
            <person name="Wang D."/>
            <person name="Korhonen P.K."/>
            <person name="Gasser R.B."/>
            <person name="Young N.D."/>
        </authorList>
    </citation>
    <scope>NUCLEOTIDE SEQUENCE [LARGE SCALE GENOMIC DNA]</scope>
    <source>
        <strain evidence="10">Cs-k2</strain>
    </source>
</reference>
<dbReference type="InParanoid" id="A0A3R7GZH4"/>
<dbReference type="PANTHER" id="PTHR46877:SF14">
    <property type="entry name" value="RECEPTOR PROTEIN-TYROSINE KINASE"/>
    <property type="match status" value="1"/>
</dbReference>
<organism evidence="10 11">
    <name type="scientific">Clonorchis sinensis</name>
    <name type="common">Chinese liver fluke</name>
    <dbReference type="NCBI Taxonomy" id="79923"/>
    <lineage>
        <taxon>Eukaryota</taxon>
        <taxon>Metazoa</taxon>
        <taxon>Spiralia</taxon>
        <taxon>Lophotrochozoa</taxon>
        <taxon>Platyhelminthes</taxon>
        <taxon>Trematoda</taxon>
        <taxon>Digenea</taxon>
        <taxon>Opisthorchiida</taxon>
        <taxon>Opisthorchiata</taxon>
        <taxon>Opisthorchiidae</taxon>
        <taxon>Clonorchis</taxon>
    </lineage>
</organism>
<keyword evidence="6" id="KW-1133">Transmembrane helix</keyword>
<name>A0A3R7GZH4_CLOSI</name>
<keyword evidence="5" id="KW-0067">ATP-binding</keyword>
<dbReference type="OrthoDB" id="4062651at2759"/>
<dbReference type="Pfam" id="PF07699">
    <property type="entry name" value="Ephrin_rec_like"/>
    <property type="match status" value="1"/>
</dbReference>
<reference evidence="10 11" key="2">
    <citation type="journal article" date="2021" name="Genomics">
        <title>High-quality reference genome for Clonorchis sinensis.</title>
        <authorList>
            <person name="Young N.D."/>
            <person name="Stroehlein A.J."/>
            <person name="Kinkar L."/>
            <person name="Wang T."/>
            <person name="Sohn W.M."/>
            <person name="Chang B.C.H."/>
            <person name="Kaur P."/>
            <person name="Weisz D."/>
            <person name="Dudchenko O."/>
            <person name="Aiden E.L."/>
            <person name="Korhonen P.K."/>
            <person name="Gasser R.B."/>
        </authorList>
    </citation>
    <scope>NUCLEOTIDE SEQUENCE [LARGE SCALE GENOMIC DNA]</scope>
    <source>
        <tissue evidence="10">Body</tissue>
    </source>
</reference>
<keyword evidence="2" id="KW-0812">Transmembrane</keyword>
<gene>
    <name evidence="10" type="ORF">CSKR_106826</name>
</gene>
<accession>A0A3R7GZH4</accession>
<evidence type="ECO:0000256" key="3">
    <source>
        <dbReference type="ARBA" id="ARBA00022737"/>
    </source>
</evidence>
<evidence type="ECO:0000313" key="11">
    <source>
        <dbReference type="Proteomes" id="UP000286415"/>
    </source>
</evidence>
<feature type="domain" description="Tyrosine-protein kinase ephrin type A/B receptor-like" evidence="9">
    <location>
        <begin position="124"/>
        <end position="156"/>
    </location>
</feature>
<evidence type="ECO:0000259" key="9">
    <source>
        <dbReference type="Pfam" id="PF07699"/>
    </source>
</evidence>
<dbReference type="SUPFAM" id="SSF57184">
    <property type="entry name" value="Growth factor receptor domain"/>
    <property type="match status" value="1"/>
</dbReference>
<dbReference type="InterPro" id="IPR050449">
    <property type="entry name" value="Ephrin_rcpt_TKs"/>
</dbReference>
<dbReference type="SMART" id="SM01411">
    <property type="entry name" value="Ephrin_rec_like"/>
    <property type="match status" value="1"/>
</dbReference>
<dbReference type="AlphaFoldDB" id="A0A3R7GZH4"/>
<keyword evidence="11" id="KW-1185">Reference proteome</keyword>
<evidence type="ECO:0000256" key="7">
    <source>
        <dbReference type="ARBA" id="ARBA00023136"/>
    </source>
</evidence>
<dbReference type="Proteomes" id="UP000286415">
    <property type="component" value="Unassembled WGS sequence"/>
</dbReference>
<evidence type="ECO:0000256" key="2">
    <source>
        <dbReference type="ARBA" id="ARBA00022692"/>
    </source>
</evidence>
<protein>
    <recommendedName>
        <fullName evidence="9">Tyrosine-protein kinase ephrin type A/B receptor-like domain-containing protein</fullName>
    </recommendedName>
</protein>
<keyword evidence="7" id="KW-0472">Membrane</keyword>
<dbReference type="PANTHER" id="PTHR46877">
    <property type="entry name" value="EPH RECEPTOR A5"/>
    <property type="match status" value="1"/>
</dbReference>
<evidence type="ECO:0000256" key="5">
    <source>
        <dbReference type="ARBA" id="ARBA00022840"/>
    </source>
</evidence>
<dbReference type="FunFam" id="2.10.50.10:FF:000001">
    <property type="entry name" value="Ephrin type-A receptor 5"/>
    <property type="match status" value="1"/>
</dbReference>
<evidence type="ECO:0000256" key="4">
    <source>
        <dbReference type="ARBA" id="ARBA00022741"/>
    </source>
</evidence>
<dbReference type="STRING" id="79923.A0A3R7GZH4"/>
<evidence type="ECO:0000313" key="10">
    <source>
        <dbReference type="EMBL" id="KAG5447788.1"/>
    </source>
</evidence>
<sequence>MPREGSTRAGILPGCRSLDTRSRDAEVRFGPRTFQLENSSSNRPAISPLNWKCIQNNPTKIETRAGHTSEAQFVKGQCIEGAVLKNLTAGFVESGGARCLPNGKWRFKMETECICQKGYEFLIGIGTCQRCPRGTYKQHTGNHKCSVCPLNSLARNYGQNRCECLPGYFRLSADSAESGTMDCYGMNEVQELFSVPIFTLNGVWQFG</sequence>
<dbReference type="EMBL" id="NIRI02000042">
    <property type="protein sequence ID" value="KAG5447788.1"/>
    <property type="molecule type" value="Genomic_DNA"/>
</dbReference>